<evidence type="ECO:0000313" key="2">
    <source>
        <dbReference type="EMBL" id="KAF3957679.1"/>
    </source>
</evidence>
<sequence length="112" mass="12478">MKIRGTLVVTHLLRCLVFLQMGNSNGDLPDHWTKNICIKIVKHEVRALGKEEHEVRPGLDLGLRLGSSLCLGLNLGLHPDLGHNGARQSRPSSRSWPQWSSPILVTVLVWVC</sequence>
<feature type="signal peptide" evidence="1">
    <location>
        <begin position="1"/>
        <end position="26"/>
    </location>
</feature>
<keyword evidence="3" id="KW-1185">Reference proteome</keyword>
<keyword evidence="1" id="KW-0732">Signal</keyword>
<accession>A0A8J4R5V4</accession>
<dbReference type="EMBL" id="JRKL02002760">
    <property type="protein sequence ID" value="KAF3957679.1"/>
    <property type="molecule type" value="Genomic_DNA"/>
</dbReference>
<comment type="caution">
    <text evidence="2">The sequence shown here is derived from an EMBL/GenBank/DDBJ whole genome shotgun (WGS) entry which is preliminary data.</text>
</comment>
<reference evidence="2" key="1">
    <citation type="submission" date="2020-03" db="EMBL/GenBank/DDBJ databases">
        <title>Castanea mollissima Vanexum genome sequencing.</title>
        <authorList>
            <person name="Staton M."/>
        </authorList>
    </citation>
    <scope>NUCLEOTIDE SEQUENCE</scope>
    <source>
        <tissue evidence="2">Leaf</tissue>
    </source>
</reference>
<proteinExistence type="predicted"/>
<evidence type="ECO:0008006" key="4">
    <source>
        <dbReference type="Google" id="ProtNLM"/>
    </source>
</evidence>
<dbReference type="AlphaFoldDB" id="A0A8J4R5V4"/>
<dbReference type="Proteomes" id="UP000737018">
    <property type="component" value="Unassembled WGS sequence"/>
</dbReference>
<evidence type="ECO:0000313" key="3">
    <source>
        <dbReference type="Proteomes" id="UP000737018"/>
    </source>
</evidence>
<feature type="chain" id="PRO_5035207569" description="Secreted protein" evidence="1">
    <location>
        <begin position="27"/>
        <end position="112"/>
    </location>
</feature>
<organism evidence="2 3">
    <name type="scientific">Castanea mollissima</name>
    <name type="common">Chinese chestnut</name>
    <dbReference type="NCBI Taxonomy" id="60419"/>
    <lineage>
        <taxon>Eukaryota</taxon>
        <taxon>Viridiplantae</taxon>
        <taxon>Streptophyta</taxon>
        <taxon>Embryophyta</taxon>
        <taxon>Tracheophyta</taxon>
        <taxon>Spermatophyta</taxon>
        <taxon>Magnoliopsida</taxon>
        <taxon>eudicotyledons</taxon>
        <taxon>Gunneridae</taxon>
        <taxon>Pentapetalae</taxon>
        <taxon>rosids</taxon>
        <taxon>fabids</taxon>
        <taxon>Fagales</taxon>
        <taxon>Fagaceae</taxon>
        <taxon>Castanea</taxon>
    </lineage>
</organism>
<protein>
    <recommendedName>
        <fullName evidence="4">Secreted protein</fullName>
    </recommendedName>
</protein>
<evidence type="ECO:0000256" key="1">
    <source>
        <dbReference type="SAM" id="SignalP"/>
    </source>
</evidence>
<name>A0A8J4R5V4_9ROSI</name>
<gene>
    <name evidence="2" type="ORF">CMV_017333</name>
</gene>